<organism evidence="3 4">
    <name type="scientific">Comamonas endophytica</name>
    <dbReference type="NCBI Taxonomy" id="2949090"/>
    <lineage>
        <taxon>Bacteria</taxon>
        <taxon>Pseudomonadati</taxon>
        <taxon>Pseudomonadota</taxon>
        <taxon>Betaproteobacteria</taxon>
        <taxon>Burkholderiales</taxon>
        <taxon>Comamonadaceae</taxon>
        <taxon>Comamonas</taxon>
    </lineage>
</organism>
<dbReference type="Gene3D" id="3.40.50.1820">
    <property type="entry name" value="alpha/beta hydrolase"/>
    <property type="match status" value="1"/>
</dbReference>
<dbReference type="SUPFAM" id="SSF53474">
    <property type="entry name" value="alpha/beta-Hydrolases"/>
    <property type="match status" value="1"/>
</dbReference>
<name>A0ABY6G5C7_9BURK</name>
<keyword evidence="1 3" id="KW-0378">Hydrolase</keyword>
<evidence type="ECO:0000313" key="4">
    <source>
        <dbReference type="Proteomes" id="UP001162800"/>
    </source>
</evidence>
<evidence type="ECO:0000259" key="2">
    <source>
        <dbReference type="Pfam" id="PF07859"/>
    </source>
</evidence>
<dbReference type="PANTHER" id="PTHR48081:SF8">
    <property type="entry name" value="ALPHA_BETA HYDROLASE FOLD-3 DOMAIN-CONTAINING PROTEIN-RELATED"/>
    <property type="match status" value="1"/>
</dbReference>
<gene>
    <name evidence="3" type="ORF">M9799_08690</name>
</gene>
<dbReference type="PANTHER" id="PTHR48081">
    <property type="entry name" value="AB HYDROLASE SUPERFAMILY PROTEIN C4A8.06C"/>
    <property type="match status" value="1"/>
</dbReference>
<dbReference type="RefSeq" id="WP_231042839.1">
    <property type="nucleotide sequence ID" value="NZ_CP106881.1"/>
</dbReference>
<dbReference type="InterPro" id="IPR013094">
    <property type="entry name" value="AB_hydrolase_3"/>
</dbReference>
<dbReference type="EMBL" id="CP106881">
    <property type="protein sequence ID" value="UYG50199.1"/>
    <property type="molecule type" value="Genomic_DNA"/>
</dbReference>
<protein>
    <submittedName>
        <fullName evidence="3">Alpha/beta hydrolase</fullName>
    </submittedName>
</protein>
<sequence length="348" mass="37568">MSNDQHGEPNPIIDALSNAVAAIRADEDQLELAKAHDALHPKAIEKLSAEEARRQPTAADAVHHLLTLQGRSTDPEVLVPGVRAMPLSIDTGSVVLPATVYTPHDSAASPAGLPVILYFHGGGWVIASKEVYDGGARGLARQAHAIVVSVDYRQAPEHKFPTAWEDALASYRWLTEHAARIGGDPTRLALAGESAGGNLAVATAFAARNAGLPMPRHILSVYPVAQTSLNTESYLENAIAKPLNRAMIKWFVDHLIRTQEDLNDPRLSLIDADLRGLPPVTIINARLDPLRSDGAKLEDALRNAQVPVERREYEGVAHEFFGAAAVLEKAREAQAYAGERLRQSLSGY</sequence>
<keyword evidence="4" id="KW-1185">Reference proteome</keyword>
<dbReference type="InterPro" id="IPR050300">
    <property type="entry name" value="GDXG_lipolytic_enzyme"/>
</dbReference>
<dbReference type="Pfam" id="PF07859">
    <property type="entry name" value="Abhydrolase_3"/>
    <property type="match status" value="1"/>
</dbReference>
<evidence type="ECO:0000256" key="1">
    <source>
        <dbReference type="ARBA" id="ARBA00022801"/>
    </source>
</evidence>
<accession>A0ABY6G5C7</accession>
<feature type="domain" description="Alpha/beta hydrolase fold-3" evidence="2">
    <location>
        <begin position="116"/>
        <end position="321"/>
    </location>
</feature>
<dbReference type="InterPro" id="IPR029058">
    <property type="entry name" value="AB_hydrolase_fold"/>
</dbReference>
<reference evidence="3" key="1">
    <citation type="submission" date="2022-09" db="EMBL/GenBank/DDBJ databases">
        <title>The complete genome of Acidovorax sp. 5MLIR.</title>
        <authorList>
            <person name="Liu L."/>
            <person name="Yue J."/>
            <person name="Yang F."/>
            <person name="Yuan J."/>
            <person name="Li L."/>
        </authorList>
    </citation>
    <scope>NUCLEOTIDE SEQUENCE</scope>
    <source>
        <strain evidence="3">5MLIR</strain>
    </source>
</reference>
<proteinExistence type="predicted"/>
<evidence type="ECO:0000313" key="3">
    <source>
        <dbReference type="EMBL" id="UYG50199.1"/>
    </source>
</evidence>
<dbReference type="Proteomes" id="UP001162800">
    <property type="component" value="Chromosome"/>
</dbReference>
<dbReference type="GO" id="GO:0016787">
    <property type="term" value="F:hydrolase activity"/>
    <property type="evidence" value="ECO:0007669"/>
    <property type="project" value="UniProtKB-KW"/>
</dbReference>